<name>A0AAN9PTS5_CLITE</name>
<dbReference type="GO" id="GO:0046983">
    <property type="term" value="F:protein dimerization activity"/>
    <property type="evidence" value="ECO:0007669"/>
    <property type="project" value="InterPro"/>
</dbReference>
<feature type="region of interest" description="Disordered" evidence="6">
    <location>
        <begin position="19"/>
        <end position="38"/>
    </location>
</feature>
<dbReference type="SUPFAM" id="SSF47459">
    <property type="entry name" value="HLH, helix-loop-helix DNA-binding domain"/>
    <property type="match status" value="1"/>
</dbReference>
<feature type="region of interest" description="Disordered" evidence="6">
    <location>
        <begin position="45"/>
        <end position="81"/>
    </location>
</feature>
<dbReference type="Gene3D" id="4.10.280.10">
    <property type="entry name" value="Helix-loop-helix DNA-binding domain"/>
    <property type="match status" value="1"/>
</dbReference>
<feature type="compositionally biased region" description="Polar residues" evidence="6">
    <location>
        <begin position="256"/>
        <end position="274"/>
    </location>
</feature>
<feature type="domain" description="BHLH" evidence="7">
    <location>
        <begin position="172"/>
        <end position="221"/>
    </location>
</feature>
<evidence type="ECO:0000256" key="4">
    <source>
        <dbReference type="ARBA" id="ARBA00023242"/>
    </source>
</evidence>
<proteinExistence type="predicted"/>
<organism evidence="8 9">
    <name type="scientific">Clitoria ternatea</name>
    <name type="common">Butterfly pea</name>
    <dbReference type="NCBI Taxonomy" id="43366"/>
    <lineage>
        <taxon>Eukaryota</taxon>
        <taxon>Viridiplantae</taxon>
        <taxon>Streptophyta</taxon>
        <taxon>Embryophyta</taxon>
        <taxon>Tracheophyta</taxon>
        <taxon>Spermatophyta</taxon>
        <taxon>Magnoliopsida</taxon>
        <taxon>eudicotyledons</taxon>
        <taxon>Gunneridae</taxon>
        <taxon>Pentapetalae</taxon>
        <taxon>rosids</taxon>
        <taxon>fabids</taxon>
        <taxon>Fabales</taxon>
        <taxon>Fabaceae</taxon>
        <taxon>Papilionoideae</taxon>
        <taxon>50 kb inversion clade</taxon>
        <taxon>NPAAA clade</taxon>
        <taxon>indigoferoid/millettioid clade</taxon>
        <taxon>Phaseoleae</taxon>
        <taxon>Clitoria</taxon>
    </lineage>
</organism>
<dbReference type="PANTHER" id="PTHR45959:SF64">
    <property type="entry name" value="BASIC HELIX LOOP HELIX (BHLH) DNA-BINDING FAMILY PROTEIN"/>
    <property type="match status" value="1"/>
</dbReference>
<evidence type="ECO:0000259" key="7">
    <source>
        <dbReference type="PROSITE" id="PS50888"/>
    </source>
</evidence>
<protein>
    <recommendedName>
        <fullName evidence="7">BHLH domain-containing protein</fullName>
    </recommendedName>
</protein>
<sequence>MTTTDESWTSWLCDLEEPEDHNNFVNESNTKGVDDVASAPKEENFLKSFSTSSNGSYRTPKTEHSSTMSNSSGDDNSFDERPIKTLKIGTTSPEYFPQKKESSLSYILSFDNANQAPILSIDSSFKPKAKVNVNNERSIPLKGSLENQKKEPRNRSNNQENKNPASFTRSPRHAQDHIVAERRRRENISQQFIALSALIPDLKKMDKASVLGEAIKHVKRLQEQVKVLEEKSKRKRTESVVYIEKSKMCSDEDVSDTSSISGDGNSYDPSKTNASMPEVEARVLERNVLIRIHCEKQKGVLMHILKEIENLHLTVINSSTLLFGNSKLDITIVAEMDDGFSLSVKEVARNVRVGIFQLM</sequence>
<keyword evidence="5" id="KW-0175">Coiled coil</keyword>
<dbReference type="PROSITE" id="PS50888">
    <property type="entry name" value="BHLH"/>
    <property type="match status" value="1"/>
</dbReference>
<reference evidence="8 9" key="1">
    <citation type="submission" date="2024-01" db="EMBL/GenBank/DDBJ databases">
        <title>The genomes of 5 underutilized Papilionoideae crops provide insights into root nodulation and disease resistance.</title>
        <authorList>
            <person name="Yuan L."/>
        </authorList>
    </citation>
    <scope>NUCLEOTIDE SEQUENCE [LARGE SCALE GENOMIC DNA]</scope>
    <source>
        <strain evidence="8">LY-2023</strain>
        <tissue evidence="8">Leaf</tissue>
    </source>
</reference>
<dbReference type="Pfam" id="PF00010">
    <property type="entry name" value="HLH"/>
    <property type="match status" value="1"/>
</dbReference>
<evidence type="ECO:0000256" key="5">
    <source>
        <dbReference type="SAM" id="Coils"/>
    </source>
</evidence>
<feature type="compositionally biased region" description="Polar residues" evidence="6">
    <location>
        <begin position="155"/>
        <end position="169"/>
    </location>
</feature>
<dbReference type="Proteomes" id="UP001359559">
    <property type="component" value="Unassembled WGS sequence"/>
</dbReference>
<keyword evidence="4" id="KW-0539">Nucleus</keyword>
<feature type="region of interest" description="Disordered" evidence="6">
    <location>
        <begin position="252"/>
        <end position="274"/>
    </location>
</feature>
<dbReference type="InterPro" id="IPR036638">
    <property type="entry name" value="HLH_DNA-bd_sf"/>
</dbReference>
<feature type="coiled-coil region" evidence="5">
    <location>
        <begin position="211"/>
        <end position="238"/>
    </location>
</feature>
<dbReference type="PANTHER" id="PTHR45959">
    <property type="entry name" value="BHLH TRANSCRIPTION FACTOR"/>
    <property type="match status" value="1"/>
</dbReference>
<evidence type="ECO:0000256" key="1">
    <source>
        <dbReference type="ARBA" id="ARBA00004123"/>
    </source>
</evidence>
<comment type="subcellular location">
    <subcellularLocation>
        <location evidence="1">Nucleus</location>
    </subcellularLocation>
</comment>
<dbReference type="EMBL" id="JAYKXN010000002">
    <property type="protein sequence ID" value="KAK7309123.1"/>
    <property type="molecule type" value="Genomic_DNA"/>
</dbReference>
<dbReference type="Pfam" id="PF22754">
    <property type="entry name" value="bHLH-TF_ACT-like_plant"/>
    <property type="match status" value="1"/>
</dbReference>
<dbReference type="GO" id="GO:0080090">
    <property type="term" value="P:regulation of primary metabolic process"/>
    <property type="evidence" value="ECO:0007669"/>
    <property type="project" value="UniProtKB-ARBA"/>
</dbReference>
<dbReference type="AlphaFoldDB" id="A0AAN9PTS5"/>
<dbReference type="GO" id="GO:0005634">
    <property type="term" value="C:nucleus"/>
    <property type="evidence" value="ECO:0007669"/>
    <property type="project" value="UniProtKB-SubCell"/>
</dbReference>
<dbReference type="SMART" id="SM00353">
    <property type="entry name" value="HLH"/>
    <property type="match status" value="1"/>
</dbReference>
<gene>
    <name evidence="8" type="ORF">RJT34_05611</name>
</gene>
<accession>A0AAN9PTS5</accession>
<feature type="region of interest" description="Disordered" evidence="6">
    <location>
        <begin position="136"/>
        <end position="176"/>
    </location>
</feature>
<keyword evidence="2" id="KW-0805">Transcription regulation</keyword>
<comment type="caution">
    <text evidence="8">The sequence shown here is derived from an EMBL/GenBank/DDBJ whole genome shotgun (WGS) entry which is preliminary data.</text>
</comment>
<evidence type="ECO:0000256" key="3">
    <source>
        <dbReference type="ARBA" id="ARBA00023163"/>
    </source>
</evidence>
<evidence type="ECO:0000313" key="8">
    <source>
        <dbReference type="EMBL" id="KAK7309123.1"/>
    </source>
</evidence>
<evidence type="ECO:0000256" key="2">
    <source>
        <dbReference type="ARBA" id="ARBA00023015"/>
    </source>
</evidence>
<feature type="compositionally biased region" description="Polar residues" evidence="6">
    <location>
        <begin position="47"/>
        <end position="75"/>
    </location>
</feature>
<dbReference type="InterPro" id="IPR054502">
    <property type="entry name" value="bHLH-TF_ACT-like_plant"/>
</dbReference>
<keyword evidence="9" id="KW-1185">Reference proteome</keyword>
<keyword evidence="3" id="KW-0804">Transcription</keyword>
<dbReference type="InterPro" id="IPR011598">
    <property type="entry name" value="bHLH_dom"/>
</dbReference>
<evidence type="ECO:0000313" key="9">
    <source>
        <dbReference type="Proteomes" id="UP001359559"/>
    </source>
</evidence>
<evidence type="ECO:0000256" key="6">
    <source>
        <dbReference type="SAM" id="MobiDB-lite"/>
    </source>
</evidence>
<dbReference type="InterPro" id="IPR052610">
    <property type="entry name" value="bHLH_transcription_regulator"/>
</dbReference>